<proteinExistence type="predicted"/>
<keyword evidence="3" id="KW-0862">Zinc</keyword>
<evidence type="ECO:0000256" key="1">
    <source>
        <dbReference type="ARBA" id="ARBA00022723"/>
    </source>
</evidence>
<keyword evidence="1" id="KW-0479">Metal-binding</keyword>
<dbReference type="PROSITE" id="PS50865">
    <property type="entry name" value="ZF_MYND_2"/>
    <property type="match status" value="1"/>
</dbReference>
<gene>
    <name evidence="6" type="ORF">VNI00_013939</name>
</gene>
<reference evidence="6 7" key="1">
    <citation type="submission" date="2024-01" db="EMBL/GenBank/DDBJ databases">
        <title>A draft genome for a cacao thread blight-causing isolate of Paramarasmius palmivorus.</title>
        <authorList>
            <person name="Baruah I.K."/>
            <person name="Bukari Y."/>
            <person name="Amoako-Attah I."/>
            <person name="Meinhardt L.W."/>
            <person name="Bailey B.A."/>
            <person name="Cohen S.P."/>
        </authorList>
    </citation>
    <scope>NUCLEOTIDE SEQUENCE [LARGE SCALE GENOMIC DNA]</scope>
    <source>
        <strain evidence="6 7">GH-12</strain>
    </source>
</reference>
<dbReference type="Proteomes" id="UP001383192">
    <property type="component" value="Unassembled WGS sequence"/>
</dbReference>
<keyword evidence="7" id="KW-1185">Reference proteome</keyword>
<evidence type="ECO:0000313" key="7">
    <source>
        <dbReference type="Proteomes" id="UP001383192"/>
    </source>
</evidence>
<dbReference type="Gene3D" id="6.10.140.2220">
    <property type="match status" value="1"/>
</dbReference>
<dbReference type="SUPFAM" id="SSF144232">
    <property type="entry name" value="HIT/MYND zinc finger-like"/>
    <property type="match status" value="1"/>
</dbReference>
<comment type="caution">
    <text evidence="6">The sequence shown here is derived from an EMBL/GenBank/DDBJ whole genome shotgun (WGS) entry which is preliminary data.</text>
</comment>
<dbReference type="EMBL" id="JAYKXP010000074">
    <property type="protein sequence ID" value="KAK7030831.1"/>
    <property type="molecule type" value="Genomic_DNA"/>
</dbReference>
<dbReference type="InterPro" id="IPR044508">
    <property type="entry name" value="At5g50450/At1g67340-like"/>
</dbReference>
<evidence type="ECO:0000256" key="3">
    <source>
        <dbReference type="ARBA" id="ARBA00022833"/>
    </source>
</evidence>
<evidence type="ECO:0000313" key="6">
    <source>
        <dbReference type="EMBL" id="KAK7030831.1"/>
    </source>
</evidence>
<accession>A0AAW0BXP6</accession>
<dbReference type="Pfam" id="PF01753">
    <property type="entry name" value="zf-MYND"/>
    <property type="match status" value="1"/>
</dbReference>
<sequence length="655" mass="75386">MALLMSAVHNRCVFSASVASSRHVTVTPSLNLPLFTPTASDLFYFKYSGRRPILVIVKVNAEKMDKRLRQPLMHLSSSRISRLKELEDEIINLPNAPSMNEAKHALQTQLPSTFDPSAPDEISKKVLLSLMVIVAHTNLMIGDPQELQNIARLWSPIYAKLAPLAEGYILPLYERPKTREGADFYEKLVFVCCRILVFLVQINDHYSAAQQRVVLKMEPTFVALMAKVTCNLAYIRDPIFELFWMRVMELLDEIPRQSLLDTFAYYLVPKTCSSIFREELAKSNQDFDGCVVRSAMRLACHAFTIPLRLISPDLSLPDEIMSVLVEVISRVPTVIRNTVPADYDITVFGDILIFGCRCIQACFTRSFDWAAKALDCGLLPVLVVLDEYINTMKVSLMLKMRVMVPLSETFHETLNCLAPFLILRPVLNRVLRHSAPLLLPNAALHKASLVPAIRKLNQDSWTVKCQMYQFDDNDLRSCSNHLCPLKSRQDTPKRVKFKRCTACLVATYCSKKCQKAHWKSGHQHECKTLGPDAEARRSRMASFQDEQFIKYLVHRDILTRKEYLLREVALQHPSDTIVAEYDYRKWPMVFTTDHFNRNSTKVCDCIWEDCPLEKRLRLIRRQAVPRRHVIVHIRLPSHDTTCDLRWLYLEDIQTE</sequence>
<dbReference type="InterPro" id="IPR002893">
    <property type="entry name" value="Znf_MYND"/>
</dbReference>
<dbReference type="AlphaFoldDB" id="A0AAW0BXP6"/>
<organism evidence="6 7">
    <name type="scientific">Paramarasmius palmivorus</name>
    <dbReference type="NCBI Taxonomy" id="297713"/>
    <lineage>
        <taxon>Eukaryota</taxon>
        <taxon>Fungi</taxon>
        <taxon>Dikarya</taxon>
        <taxon>Basidiomycota</taxon>
        <taxon>Agaricomycotina</taxon>
        <taxon>Agaricomycetes</taxon>
        <taxon>Agaricomycetidae</taxon>
        <taxon>Agaricales</taxon>
        <taxon>Marasmiineae</taxon>
        <taxon>Marasmiaceae</taxon>
        <taxon>Paramarasmius</taxon>
    </lineage>
</organism>
<evidence type="ECO:0000256" key="2">
    <source>
        <dbReference type="ARBA" id="ARBA00022771"/>
    </source>
</evidence>
<evidence type="ECO:0000256" key="4">
    <source>
        <dbReference type="PROSITE-ProRule" id="PRU00134"/>
    </source>
</evidence>
<name>A0AAW0BXP6_9AGAR</name>
<dbReference type="GO" id="GO:0008270">
    <property type="term" value="F:zinc ion binding"/>
    <property type="evidence" value="ECO:0007669"/>
    <property type="project" value="UniProtKB-KW"/>
</dbReference>
<protein>
    <recommendedName>
        <fullName evidence="5">MYND-type domain-containing protein</fullName>
    </recommendedName>
</protein>
<dbReference type="PANTHER" id="PTHR46758">
    <property type="entry name" value="MYND DOMAIN-CONTAINING"/>
    <property type="match status" value="1"/>
</dbReference>
<evidence type="ECO:0000259" key="5">
    <source>
        <dbReference type="PROSITE" id="PS50865"/>
    </source>
</evidence>
<feature type="domain" description="MYND-type" evidence="5">
    <location>
        <begin position="483"/>
        <end position="526"/>
    </location>
</feature>
<dbReference type="PANTHER" id="PTHR46758:SF2">
    <property type="entry name" value="OJ1485_B09.11 PROTEIN"/>
    <property type="match status" value="1"/>
</dbReference>
<keyword evidence="2 4" id="KW-0863">Zinc-finger</keyword>